<dbReference type="GO" id="GO:0042794">
    <property type="term" value="P:plastid rRNA transcription"/>
    <property type="evidence" value="ECO:0007669"/>
    <property type="project" value="UniProtKB-ARBA"/>
</dbReference>
<feature type="compositionally biased region" description="Basic and acidic residues" evidence="20">
    <location>
        <begin position="417"/>
        <end position="445"/>
    </location>
</feature>
<reference evidence="27" key="4">
    <citation type="journal article" date="2018" name="Nat. Plants">
        <title>Whole-genome landscape of Medicago truncatula symbiotic genes.</title>
        <authorList>
            <person name="Pecrix Y."/>
            <person name="Staton S.E."/>
            <person name="Sallet E."/>
            <person name="Lelandais-Briere C."/>
            <person name="Moreau S."/>
            <person name="Carrere S."/>
            <person name="Blein T."/>
            <person name="Jardinaud M.F."/>
            <person name="Latrasse D."/>
            <person name="Zouine M."/>
            <person name="Zahm M."/>
            <person name="Kreplak J."/>
            <person name="Mayjonade B."/>
            <person name="Satge C."/>
            <person name="Perez M."/>
            <person name="Cauet S."/>
            <person name="Marande W."/>
            <person name="Chantry-Darmon C."/>
            <person name="Lopez-Roques C."/>
            <person name="Bouchez O."/>
            <person name="Berard A."/>
            <person name="Debelle F."/>
            <person name="Munos S."/>
            <person name="Bendahmane A."/>
            <person name="Berges H."/>
            <person name="Niebel A."/>
            <person name="Buitink J."/>
            <person name="Frugier F."/>
            <person name="Benhamed M."/>
            <person name="Crespi M."/>
            <person name="Gouzy J."/>
            <person name="Gamas P."/>
        </authorList>
    </citation>
    <scope>NUCLEOTIDE SEQUENCE [LARGE SCALE GENOMIC DNA]</scope>
    <source>
        <strain evidence="27">cv. Jemalong A17</strain>
    </source>
</reference>
<dbReference type="STRING" id="3880.A0A072TZG2"/>
<organism evidence="23 26">
    <name type="scientific">Medicago truncatula</name>
    <name type="common">Barrel medic</name>
    <name type="synonym">Medicago tribuloides</name>
    <dbReference type="NCBI Taxonomy" id="3880"/>
    <lineage>
        <taxon>Eukaryota</taxon>
        <taxon>Viridiplantae</taxon>
        <taxon>Streptophyta</taxon>
        <taxon>Embryophyta</taxon>
        <taxon>Tracheophyta</taxon>
        <taxon>Spermatophyta</taxon>
        <taxon>Magnoliopsida</taxon>
        <taxon>eudicotyledons</taxon>
        <taxon>Gunneridae</taxon>
        <taxon>Pentapetalae</taxon>
        <taxon>rosids</taxon>
        <taxon>fabids</taxon>
        <taxon>Fabales</taxon>
        <taxon>Fabaceae</taxon>
        <taxon>Papilionoideae</taxon>
        <taxon>50 kb inversion clade</taxon>
        <taxon>NPAAA clade</taxon>
        <taxon>Hologalegina</taxon>
        <taxon>IRL clade</taxon>
        <taxon>Trifolieae</taxon>
        <taxon>Medicago</taxon>
    </lineage>
</organism>
<dbReference type="GO" id="GO:0019722">
    <property type="term" value="P:calcium-mediated signaling"/>
    <property type="evidence" value="ECO:0007669"/>
    <property type="project" value="UniProtKB-ARBA"/>
</dbReference>
<dbReference type="InterPro" id="IPR006153">
    <property type="entry name" value="Cation/H_exchanger_TM"/>
</dbReference>
<feature type="transmembrane region" description="Helical" evidence="21">
    <location>
        <begin position="867"/>
        <end position="888"/>
    </location>
</feature>
<evidence type="ECO:0000256" key="20">
    <source>
        <dbReference type="SAM" id="MobiDB-lite"/>
    </source>
</evidence>
<dbReference type="PANTHER" id="PTHR46157">
    <property type="entry name" value="K(+) EFFLUX ANTIPORTER 3, CHLOROPLASTIC"/>
    <property type="match status" value="1"/>
</dbReference>
<keyword evidence="15" id="KW-0406">Ion transport</keyword>
<evidence type="ECO:0000256" key="19">
    <source>
        <dbReference type="SAM" id="Coils"/>
    </source>
</evidence>
<dbReference type="GO" id="GO:0009646">
    <property type="term" value="P:response to absence of light"/>
    <property type="evidence" value="ECO:0007669"/>
    <property type="project" value="UniProtKB-ARBA"/>
</dbReference>
<evidence type="ECO:0000256" key="10">
    <source>
        <dbReference type="ARBA" id="ARBA00022946"/>
    </source>
</evidence>
<dbReference type="GO" id="GO:2000070">
    <property type="term" value="P:regulation of response to water deprivation"/>
    <property type="evidence" value="ECO:0007669"/>
    <property type="project" value="UniProtKB-ARBA"/>
</dbReference>
<dbReference type="OrthoDB" id="4834at2759"/>
<evidence type="ECO:0000256" key="15">
    <source>
        <dbReference type="ARBA" id="ARBA00023065"/>
    </source>
</evidence>
<evidence type="ECO:0000256" key="1">
    <source>
        <dbReference type="ARBA" id="ARBA00004478"/>
    </source>
</evidence>
<feature type="region of interest" description="Disordered" evidence="20">
    <location>
        <begin position="417"/>
        <end position="458"/>
    </location>
</feature>
<dbReference type="Gene3D" id="1.20.1530.20">
    <property type="match status" value="1"/>
</dbReference>
<keyword evidence="10" id="KW-0809">Transit peptide</keyword>
<protein>
    <submittedName>
        <fullName evidence="23">Potassium efflux antiporter</fullName>
    </submittedName>
    <submittedName>
        <fullName evidence="24">Putative glutathione-regulated potassium-efflux system protein KefB</fullName>
    </submittedName>
</protein>
<dbReference type="GO" id="GO:0006885">
    <property type="term" value="P:regulation of pH"/>
    <property type="evidence" value="ECO:0007669"/>
    <property type="project" value="UniProtKB-ARBA"/>
</dbReference>
<evidence type="ECO:0000256" key="6">
    <source>
        <dbReference type="ARBA" id="ARBA00022640"/>
    </source>
</evidence>
<evidence type="ECO:0000256" key="16">
    <source>
        <dbReference type="ARBA" id="ARBA00023136"/>
    </source>
</evidence>
<accession>A0A072TZG2</accession>
<evidence type="ECO:0000256" key="12">
    <source>
        <dbReference type="ARBA" id="ARBA00022989"/>
    </source>
</evidence>
<dbReference type="KEGG" id="mtr:25500932"/>
<keyword evidence="12 21" id="KW-1133">Transmembrane helix</keyword>
<dbReference type="Pfam" id="PF00999">
    <property type="entry name" value="Na_H_Exchanger"/>
    <property type="match status" value="1"/>
</dbReference>
<dbReference type="FunFam" id="3.40.50.720:FF:000134">
    <property type="entry name" value="K(+) efflux antiporter 2 chloroplastic"/>
    <property type="match status" value="1"/>
</dbReference>
<reference evidence="23 26" key="1">
    <citation type="journal article" date="2011" name="Nature">
        <title>The Medicago genome provides insight into the evolution of rhizobial symbioses.</title>
        <authorList>
            <person name="Young N.D."/>
            <person name="Debelle F."/>
            <person name="Oldroyd G.E."/>
            <person name="Geurts R."/>
            <person name="Cannon S.B."/>
            <person name="Udvardi M.K."/>
            <person name="Benedito V.A."/>
            <person name="Mayer K.F."/>
            <person name="Gouzy J."/>
            <person name="Schoof H."/>
            <person name="Van de Peer Y."/>
            <person name="Proost S."/>
            <person name="Cook D.R."/>
            <person name="Meyers B.C."/>
            <person name="Spannagl M."/>
            <person name="Cheung F."/>
            <person name="De Mita S."/>
            <person name="Krishnakumar V."/>
            <person name="Gundlach H."/>
            <person name="Zhou S."/>
            <person name="Mudge J."/>
            <person name="Bharti A.K."/>
            <person name="Murray J.D."/>
            <person name="Naoumkina M.A."/>
            <person name="Rosen B."/>
            <person name="Silverstein K.A."/>
            <person name="Tang H."/>
            <person name="Rombauts S."/>
            <person name="Zhao P.X."/>
            <person name="Zhou P."/>
            <person name="Barbe V."/>
            <person name="Bardou P."/>
            <person name="Bechner M."/>
            <person name="Bellec A."/>
            <person name="Berger A."/>
            <person name="Berges H."/>
            <person name="Bidwell S."/>
            <person name="Bisseling T."/>
            <person name="Choisne N."/>
            <person name="Couloux A."/>
            <person name="Denny R."/>
            <person name="Deshpande S."/>
            <person name="Dai X."/>
            <person name="Doyle J.J."/>
            <person name="Dudez A.M."/>
            <person name="Farmer A.D."/>
            <person name="Fouteau S."/>
            <person name="Franken C."/>
            <person name="Gibelin C."/>
            <person name="Gish J."/>
            <person name="Goldstein S."/>
            <person name="Gonzalez A.J."/>
            <person name="Green P.J."/>
            <person name="Hallab A."/>
            <person name="Hartog M."/>
            <person name="Hua A."/>
            <person name="Humphray S.J."/>
            <person name="Jeong D.H."/>
            <person name="Jing Y."/>
            <person name="Jocker A."/>
            <person name="Kenton S.M."/>
            <person name="Kim D.J."/>
            <person name="Klee K."/>
            <person name="Lai H."/>
            <person name="Lang C."/>
            <person name="Lin S."/>
            <person name="Macmil S.L."/>
            <person name="Magdelenat G."/>
            <person name="Matthews L."/>
            <person name="McCorrison J."/>
            <person name="Monaghan E.L."/>
            <person name="Mun J.H."/>
            <person name="Najar F.Z."/>
            <person name="Nicholson C."/>
            <person name="Noirot C."/>
            <person name="O'Bleness M."/>
            <person name="Paule C.R."/>
            <person name="Poulain J."/>
            <person name="Prion F."/>
            <person name="Qin B."/>
            <person name="Qu C."/>
            <person name="Retzel E.F."/>
            <person name="Riddle C."/>
            <person name="Sallet E."/>
            <person name="Samain S."/>
            <person name="Samson N."/>
            <person name="Sanders I."/>
            <person name="Saurat O."/>
            <person name="Scarpelli C."/>
            <person name="Schiex T."/>
            <person name="Segurens B."/>
            <person name="Severin A.J."/>
            <person name="Sherrier D.J."/>
            <person name="Shi R."/>
            <person name="Sims S."/>
            <person name="Singer S.R."/>
            <person name="Sinharoy S."/>
            <person name="Sterck L."/>
            <person name="Viollet A."/>
            <person name="Wang B.B."/>
            <person name="Wang K."/>
            <person name="Wang M."/>
            <person name="Wang X."/>
            <person name="Warfsmann J."/>
            <person name="Weissenbach J."/>
            <person name="White D.D."/>
            <person name="White J.D."/>
            <person name="Wiley G.B."/>
            <person name="Wincker P."/>
            <person name="Xing Y."/>
            <person name="Yang L."/>
            <person name="Yao Z."/>
            <person name="Ying F."/>
            <person name="Zhai J."/>
            <person name="Zhou L."/>
            <person name="Zuber A."/>
            <person name="Denarie J."/>
            <person name="Dixon R.A."/>
            <person name="May G.D."/>
            <person name="Schwartz D.C."/>
            <person name="Rogers J."/>
            <person name="Quetier F."/>
            <person name="Town C.D."/>
            <person name="Roe B.A."/>
        </authorList>
    </citation>
    <scope>NUCLEOTIDE SEQUENCE [LARGE SCALE GENOMIC DNA]</scope>
    <source>
        <strain evidence="23">A17</strain>
        <strain evidence="25 26">cv. Jemalong A17</strain>
    </source>
</reference>
<comment type="catalytic activity">
    <reaction evidence="17">
        <text>K(+)(in) + H(+)(out) = K(+)(out) + H(+)(in)</text>
        <dbReference type="Rhea" id="RHEA:29467"/>
        <dbReference type="ChEBI" id="CHEBI:15378"/>
        <dbReference type="ChEBI" id="CHEBI:29103"/>
    </reaction>
</comment>
<keyword evidence="13" id="KW-0007">Acetylation</keyword>
<evidence type="ECO:0000256" key="2">
    <source>
        <dbReference type="ARBA" id="ARBA00022448"/>
    </source>
</evidence>
<evidence type="ECO:0000256" key="13">
    <source>
        <dbReference type="ARBA" id="ARBA00022990"/>
    </source>
</evidence>
<feature type="domain" description="RCK N-terminal" evidence="22">
    <location>
        <begin position="978"/>
        <end position="1095"/>
    </location>
</feature>
<dbReference type="Gramene" id="rna46047">
    <property type="protein sequence ID" value="RHN39963.1"/>
    <property type="gene ID" value="gene46047"/>
</dbReference>
<dbReference type="PANTHER" id="PTHR46157:SF2">
    <property type="entry name" value="K(+) EFFLUX ANTIPORTER 1, CHLOROPLASTIC-RELATED"/>
    <property type="match status" value="1"/>
</dbReference>
<keyword evidence="14 19" id="KW-0175">Coiled coil</keyword>
<evidence type="ECO:0000259" key="22">
    <source>
        <dbReference type="PROSITE" id="PS51201"/>
    </source>
</evidence>
<dbReference type="InterPro" id="IPR038770">
    <property type="entry name" value="Na+/solute_symporter_sf"/>
</dbReference>
<evidence type="ECO:0000256" key="18">
    <source>
        <dbReference type="ARBA" id="ARBA00061484"/>
    </source>
</evidence>
<dbReference type="GO" id="GO:0080022">
    <property type="term" value="P:primary root development"/>
    <property type="evidence" value="ECO:0007669"/>
    <property type="project" value="UniProtKB-ARBA"/>
</dbReference>
<keyword evidence="9" id="KW-1001">Plastid inner membrane</keyword>
<dbReference type="Gene3D" id="3.40.50.720">
    <property type="entry name" value="NAD(P)-binding Rossmann-like Domain"/>
    <property type="match status" value="1"/>
</dbReference>
<feature type="coiled-coil region" evidence="19">
    <location>
        <begin position="247"/>
        <end position="295"/>
    </location>
</feature>
<dbReference type="EMBL" id="CM001224">
    <property type="protein sequence ID" value="KEH18915.1"/>
    <property type="molecule type" value="Genomic_DNA"/>
</dbReference>
<evidence type="ECO:0000313" key="26">
    <source>
        <dbReference type="Proteomes" id="UP000002051"/>
    </source>
</evidence>
<dbReference type="PROSITE" id="PS51201">
    <property type="entry name" value="RCK_N"/>
    <property type="match status" value="1"/>
</dbReference>
<dbReference type="GO" id="GO:0009744">
    <property type="term" value="P:response to sucrose"/>
    <property type="evidence" value="ECO:0007669"/>
    <property type="project" value="UniProtKB-ARBA"/>
</dbReference>
<evidence type="ECO:0000256" key="3">
    <source>
        <dbReference type="ARBA" id="ARBA00022449"/>
    </source>
</evidence>
<evidence type="ECO:0000313" key="27">
    <source>
        <dbReference type="Proteomes" id="UP000265566"/>
    </source>
</evidence>
<keyword evidence="5" id="KW-0633">Potassium transport</keyword>
<dbReference type="SUPFAM" id="SSF51735">
    <property type="entry name" value="NAD(P)-binding Rossmann-fold domains"/>
    <property type="match status" value="1"/>
</dbReference>
<evidence type="ECO:0000256" key="14">
    <source>
        <dbReference type="ARBA" id="ARBA00023054"/>
    </source>
</evidence>
<evidence type="ECO:0000256" key="4">
    <source>
        <dbReference type="ARBA" id="ARBA00022528"/>
    </source>
</evidence>
<keyword evidence="4" id="KW-0150">Chloroplast</keyword>
<feature type="transmembrane region" description="Helical" evidence="21">
    <location>
        <begin position="930"/>
        <end position="949"/>
    </location>
</feature>
<dbReference type="EMBL" id="PSQE01000008">
    <property type="protein sequence ID" value="RHN39963.1"/>
    <property type="molecule type" value="Genomic_DNA"/>
</dbReference>
<comment type="similarity">
    <text evidence="18">Belongs to the monovalent cation:proton antiporter 2 (CPA2) transporter (TC 2.A.37) family. KEA (TC 2.A.37.1) subfamily.</text>
</comment>
<evidence type="ECO:0000313" key="24">
    <source>
        <dbReference type="EMBL" id="RHN39963.1"/>
    </source>
</evidence>
<feature type="transmembrane region" description="Helical" evidence="21">
    <location>
        <begin position="598"/>
        <end position="616"/>
    </location>
</feature>
<dbReference type="InterPro" id="IPR003148">
    <property type="entry name" value="RCK_N"/>
</dbReference>
<dbReference type="GO" id="GO:0009507">
    <property type="term" value="C:chloroplast"/>
    <property type="evidence" value="ECO:0000318"/>
    <property type="project" value="GO_Central"/>
</dbReference>
<feature type="transmembrane region" description="Helical" evidence="21">
    <location>
        <begin position="757"/>
        <end position="777"/>
    </location>
</feature>
<feature type="region of interest" description="Disordered" evidence="20">
    <location>
        <begin position="1141"/>
        <end position="1174"/>
    </location>
</feature>
<dbReference type="ExpressionAtlas" id="A0A072TZG2">
    <property type="expression patterns" value="differential"/>
</dbReference>
<dbReference type="AlphaFoldDB" id="A0A072TZG2"/>
<dbReference type="GO" id="GO:2001057">
    <property type="term" value="P:reactive nitrogen species metabolic process"/>
    <property type="evidence" value="ECO:0007669"/>
    <property type="project" value="UniProtKB-ARBA"/>
</dbReference>
<feature type="transmembrane region" description="Helical" evidence="21">
    <location>
        <begin position="798"/>
        <end position="827"/>
    </location>
</feature>
<reference evidence="24" key="5">
    <citation type="journal article" date="2018" name="Nat. Plants">
        <title>Whole-genome landscape of Medicago truncatula symbiotic genes.</title>
        <authorList>
            <person name="Pecrix Y."/>
            <person name="Gamas P."/>
            <person name="Carrere S."/>
        </authorList>
    </citation>
    <scope>NUCLEOTIDE SEQUENCE</scope>
    <source>
        <tissue evidence="24">Leaves</tissue>
    </source>
</reference>
<evidence type="ECO:0000256" key="7">
    <source>
        <dbReference type="ARBA" id="ARBA00022682"/>
    </source>
</evidence>
<dbReference type="GO" id="GO:1900140">
    <property type="term" value="P:regulation of seedling development"/>
    <property type="evidence" value="ECO:0007669"/>
    <property type="project" value="UniProtKB-ARBA"/>
</dbReference>
<feature type="compositionally biased region" description="Low complexity" evidence="20">
    <location>
        <begin position="1141"/>
        <end position="1150"/>
    </location>
</feature>
<sequence>MDIGFSLPQSKVAFNGLDSCCAFVCNSRNVLKARCGRELRVSTLKLNLLCRSSKLFRGNRGVWLKCQGNDSFAYDNGNGRNVDNLKGLNEESNLGSISGAESGEPLGEVGGQVEVDVQSVDELKELLQKALKELEAARVNSIVFEEKVKKISETAISLQDEASRAWTDVNSTLDIIQEIVSEEFIVKEAVQNATMALSLAEARLQVAVESLEVVNEDYNSVRGSNESDGGKGVGQEDKERVVAREDIKDCQTNLACCEAELRRLQSRKEELQNEVNKLHEIAEKAQLTAVKAEEDVNDIMHLAEQAVALELEAAKRVNDAEIAFQKANKSFVSVNSDTTDTLPVEDVVALPEEEKLVQHFSGDAAVKGELDLSSNDESLLAAESLETQSNKTSQTLEETTESDYLSDLDNEQLSLDSSKEAELEVEKSKNVVQTKKQETQKESTRDNSPSSPKSSLKKSSRFFPASFFSSSTDEFDYSLASAFNDLVESAQKQLPKLIVGLLLVGAGLTFYANRADRSSQLLRQPEVVATTVEEVSSSARPLVRQLQELPNRIKKVIASIPEQEVSDEEASLFDMLWLLLASVIFVPLFQKIPGGSPVLGYLAAGILIGPYGLSIIRNVHGTKAIAEFGVVFLLFNIGLELSVERLSSMKKYVFGVGSAQVLLTAAVIGLVAHYVCGQAGPAAIVIGNGLALSSTAVVLQVLQERGESTSRHGRATFSVLLFQDLAVVVLLILIPLISPNSSKGGVGFQAIAEALGLAAVKAAVSITAIIAGGRLLLRPIYKQIAENQNAEIFSANTLFVVLGTSLLTARAGLSMALGAFLAGLLLAETEFSLQVESDIAPYRGLLLGLFFMTVGMSIDPKLLLSNFPVIIGTLGLLICGKTLLVALIGKIFGISIISAIRVGLLLAPGGEFAFVAFGEAVNQGIMSSQLSSLLFLVVGISMALTPWLGEGGQLIASRFEQHDVRSLLPVESETDDLRDHIIICGFGRVGQIIAQLLSERLIPFVALDVRSERVAIGRSLDLPVYFGDAGSREVLHKVGAGRASAAAITLDSPGANYRTVWALSKHFPNVKTFVRAHDVTHGLNLEKAGATAVVPETLEPSLQLAAAVLSEVKLPASEIAATINEFRSRHLAELTELSETSGSSLGYGYSRMMSKPKTQSPDSIDDSQVPEGST</sequence>
<keyword evidence="3" id="KW-0050">Antiport</keyword>
<keyword evidence="6" id="KW-0934">Plastid</keyword>
<dbReference type="Proteomes" id="UP000265566">
    <property type="component" value="Chromosome 8"/>
</dbReference>
<gene>
    <name evidence="25" type="primary">25500932</name>
    <name evidence="23" type="ordered locus">MTR_8g031550</name>
    <name evidence="24" type="ORF">MtrunA17_Chr8g0349591</name>
</gene>
<dbReference type="Proteomes" id="UP000002051">
    <property type="component" value="Chromosome 8"/>
</dbReference>
<evidence type="ECO:0000256" key="17">
    <source>
        <dbReference type="ARBA" id="ARBA00047912"/>
    </source>
</evidence>
<name>A0A072TZG2_MEDTR</name>
<dbReference type="GO" id="GO:0010109">
    <property type="term" value="P:regulation of photosynthesis"/>
    <property type="evidence" value="ECO:0007669"/>
    <property type="project" value="UniProtKB-ARBA"/>
</dbReference>
<keyword evidence="16 21" id="KW-0472">Membrane</keyword>
<evidence type="ECO:0000256" key="11">
    <source>
        <dbReference type="ARBA" id="ARBA00022958"/>
    </source>
</evidence>
<feature type="transmembrane region" description="Helical" evidence="21">
    <location>
        <begin position="839"/>
        <end position="858"/>
    </location>
</feature>
<dbReference type="GO" id="GO:0140899">
    <property type="term" value="P:plastid gene expression"/>
    <property type="evidence" value="ECO:0007669"/>
    <property type="project" value="UniProtKB-ARBA"/>
</dbReference>
<evidence type="ECO:0000313" key="23">
    <source>
        <dbReference type="EMBL" id="KEH18915.1"/>
    </source>
</evidence>
<dbReference type="GO" id="GO:0009706">
    <property type="term" value="C:chloroplast inner membrane"/>
    <property type="evidence" value="ECO:0007669"/>
    <property type="project" value="UniProtKB-SubCell"/>
</dbReference>
<feature type="transmembrane region" description="Helical" evidence="21">
    <location>
        <begin position="714"/>
        <end position="737"/>
    </location>
</feature>
<keyword evidence="7" id="KW-0938">Abscisic acid signaling pathway</keyword>
<dbReference type="GO" id="GO:1900069">
    <property type="term" value="P:regulation of cellular hyperosmotic salinity response"/>
    <property type="evidence" value="ECO:0007669"/>
    <property type="project" value="UniProtKB-ARBA"/>
</dbReference>
<dbReference type="GO" id="GO:2000377">
    <property type="term" value="P:regulation of reactive oxygen species metabolic process"/>
    <property type="evidence" value="ECO:0007669"/>
    <property type="project" value="UniProtKB-ARBA"/>
</dbReference>
<dbReference type="InterPro" id="IPR004771">
    <property type="entry name" value="K/H_exchanger"/>
</dbReference>
<dbReference type="FunFam" id="1.20.1530.20:FF:000007">
    <property type="entry name" value="K(+) efflux antiporter 2 chloroplastic"/>
    <property type="match status" value="1"/>
</dbReference>
<feature type="transmembrane region" description="Helical" evidence="21">
    <location>
        <begin position="681"/>
        <end position="702"/>
    </location>
</feature>
<dbReference type="GO" id="GO:0015386">
    <property type="term" value="F:potassium:proton antiporter activity"/>
    <property type="evidence" value="ECO:0000318"/>
    <property type="project" value="GO_Central"/>
</dbReference>
<reference evidence="25" key="3">
    <citation type="submission" date="2015-04" db="UniProtKB">
        <authorList>
            <consortium name="EnsemblPlants"/>
        </authorList>
    </citation>
    <scope>IDENTIFICATION</scope>
    <source>
        <strain evidence="25">cv. Jemalong A17</strain>
    </source>
</reference>
<evidence type="ECO:0000256" key="9">
    <source>
        <dbReference type="ARBA" id="ARBA00022780"/>
    </source>
</evidence>
<evidence type="ECO:0000256" key="21">
    <source>
        <dbReference type="SAM" id="Phobius"/>
    </source>
</evidence>
<keyword evidence="8 21" id="KW-0812">Transmembrane</keyword>
<dbReference type="NCBIfam" id="TIGR00932">
    <property type="entry name" value="2a37"/>
    <property type="match status" value="1"/>
</dbReference>
<dbReference type="InterPro" id="IPR036291">
    <property type="entry name" value="NAD(P)-bd_dom_sf"/>
</dbReference>
<feature type="transmembrane region" description="Helical" evidence="21">
    <location>
        <begin position="652"/>
        <end position="675"/>
    </location>
</feature>
<dbReference type="GO" id="GO:0009738">
    <property type="term" value="P:abscisic acid-activated signaling pathway"/>
    <property type="evidence" value="ECO:0007669"/>
    <property type="project" value="UniProtKB-KW"/>
</dbReference>
<comment type="subcellular location">
    <subcellularLocation>
        <location evidence="1">Plastid</location>
        <location evidence="1">Chloroplast inner membrane</location>
        <topology evidence="1">Multi-pass membrane protein</topology>
    </subcellularLocation>
</comment>
<dbReference type="EnsemblPlants" id="KEH18915">
    <property type="protein sequence ID" value="KEH18915"/>
    <property type="gene ID" value="MTR_8g031550"/>
</dbReference>
<reference evidence="23 26" key="2">
    <citation type="journal article" date="2014" name="BMC Genomics">
        <title>An improved genome release (version Mt4.0) for the model legume Medicago truncatula.</title>
        <authorList>
            <person name="Tang H."/>
            <person name="Krishnakumar V."/>
            <person name="Bidwell S."/>
            <person name="Rosen B."/>
            <person name="Chan A."/>
            <person name="Zhou S."/>
            <person name="Gentzbittel L."/>
            <person name="Childs K.L."/>
            <person name="Yandell M."/>
            <person name="Gundlach H."/>
            <person name="Mayer K.F."/>
            <person name="Schwartz D.C."/>
            <person name="Town C.D."/>
        </authorList>
    </citation>
    <scope>GENOME REANNOTATION</scope>
    <source>
        <strain evidence="23">A17</strain>
        <strain evidence="25 26">cv. Jemalong A17</strain>
    </source>
</reference>
<feature type="transmembrane region" description="Helical" evidence="21">
    <location>
        <begin position="894"/>
        <end position="918"/>
    </location>
</feature>
<proteinExistence type="inferred from homology"/>
<keyword evidence="2" id="KW-0813">Transport</keyword>
<evidence type="ECO:0000256" key="5">
    <source>
        <dbReference type="ARBA" id="ARBA00022538"/>
    </source>
</evidence>
<dbReference type="Pfam" id="PF02254">
    <property type="entry name" value="TrkA_N"/>
    <property type="match status" value="1"/>
</dbReference>
<evidence type="ECO:0000313" key="25">
    <source>
        <dbReference type="EnsemblPlants" id="KEH18915"/>
    </source>
</evidence>
<keyword evidence="11" id="KW-0630">Potassium</keyword>
<evidence type="ECO:0000256" key="8">
    <source>
        <dbReference type="ARBA" id="ARBA00022692"/>
    </source>
</evidence>
<dbReference type="GO" id="GO:0016020">
    <property type="term" value="C:membrane"/>
    <property type="evidence" value="ECO:0000318"/>
    <property type="project" value="GO_Central"/>
</dbReference>
<keyword evidence="26" id="KW-1185">Reference proteome</keyword>